<feature type="transmembrane region" description="Helical" evidence="1">
    <location>
        <begin position="179"/>
        <end position="198"/>
    </location>
</feature>
<evidence type="ECO:0000313" key="3">
    <source>
        <dbReference type="Proteomes" id="UP000184488"/>
    </source>
</evidence>
<dbReference type="Proteomes" id="UP000184488">
    <property type="component" value="Unassembled WGS sequence"/>
</dbReference>
<feature type="transmembrane region" description="Helical" evidence="1">
    <location>
        <begin position="6"/>
        <end position="25"/>
    </location>
</feature>
<feature type="transmembrane region" description="Helical" evidence="1">
    <location>
        <begin position="32"/>
        <end position="53"/>
    </location>
</feature>
<dbReference type="AlphaFoldDB" id="A0A1M6FKH2"/>
<dbReference type="STRING" id="415425.SAMN05444363_2212"/>
<proteinExistence type="predicted"/>
<feature type="transmembrane region" description="Helical" evidence="1">
    <location>
        <begin position="65"/>
        <end position="83"/>
    </location>
</feature>
<protein>
    <recommendedName>
        <fullName evidence="4">YhhN-like protein</fullName>
    </recommendedName>
</protein>
<dbReference type="RefSeq" id="WP_084127218.1">
    <property type="nucleotide sequence ID" value="NZ_FQZI01000004.1"/>
</dbReference>
<dbReference type="EMBL" id="FQZI01000004">
    <property type="protein sequence ID" value="SHI98163.1"/>
    <property type="molecule type" value="Genomic_DNA"/>
</dbReference>
<reference evidence="3" key="1">
    <citation type="submission" date="2016-11" db="EMBL/GenBank/DDBJ databases">
        <authorList>
            <person name="Varghese N."/>
            <person name="Submissions S."/>
        </authorList>
    </citation>
    <scope>NUCLEOTIDE SEQUENCE [LARGE SCALE GENOMIC DNA]</scope>
    <source>
        <strain evidence="3">DSM 18829</strain>
    </source>
</reference>
<sequence length="214" mass="25363">MILEIIGDLGYVLLFLNTIILSVGFPKNGKAYKIFTIYTVIMFLIQMSSFVLLKLQKNNLYMSHFYFILQFIFLSFFYLQLNFKNDQKKIIKAGFVFCFFTLGVQYALDCSLFWKFNLFEIFITSFLLIVYAVFHLYNLLNEKKEFYYINVGILLYLFGSTILFLSGNLMVYLSPELNTVTWILNAFLYVIYQLFILFELKKGLPKDNLILRNE</sequence>
<evidence type="ECO:0000256" key="1">
    <source>
        <dbReference type="SAM" id="Phobius"/>
    </source>
</evidence>
<feature type="transmembrane region" description="Helical" evidence="1">
    <location>
        <begin position="114"/>
        <end position="134"/>
    </location>
</feature>
<feature type="transmembrane region" description="Helical" evidence="1">
    <location>
        <begin position="146"/>
        <end position="173"/>
    </location>
</feature>
<evidence type="ECO:0008006" key="4">
    <source>
        <dbReference type="Google" id="ProtNLM"/>
    </source>
</evidence>
<accession>A0A1M6FKH2</accession>
<evidence type="ECO:0000313" key="2">
    <source>
        <dbReference type="EMBL" id="SHI98163.1"/>
    </source>
</evidence>
<keyword evidence="3" id="KW-1185">Reference proteome</keyword>
<keyword evidence="1" id="KW-0472">Membrane</keyword>
<dbReference type="OrthoDB" id="1253476at2"/>
<gene>
    <name evidence="2" type="ORF">SAMN05444363_2212</name>
</gene>
<keyword evidence="1" id="KW-1133">Transmembrane helix</keyword>
<name>A0A1M6FKH2_9FLAO</name>
<feature type="transmembrane region" description="Helical" evidence="1">
    <location>
        <begin position="90"/>
        <end position="108"/>
    </location>
</feature>
<keyword evidence="1" id="KW-0812">Transmembrane</keyword>
<organism evidence="2 3">
    <name type="scientific">Flavobacterium terrae</name>
    <dbReference type="NCBI Taxonomy" id="415425"/>
    <lineage>
        <taxon>Bacteria</taxon>
        <taxon>Pseudomonadati</taxon>
        <taxon>Bacteroidota</taxon>
        <taxon>Flavobacteriia</taxon>
        <taxon>Flavobacteriales</taxon>
        <taxon>Flavobacteriaceae</taxon>
        <taxon>Flavobacterium</taxon>
    </lineage>
</organism>